<dbReference type="InterPro" id="IPR044861">
    <property type="entry name" value="IPNS-like_FE2OG_OXY"/>
</dbReference>
<dbReference type="PRINTS" id="PR00682">
    <property type="entry name" value="IPNSYNTHASE"/>
</dbReference>
<dbReference type="OrthoDB" id="406156at2759"/>
<dbReference type="InterPro" id="IPR027443">
    <property type="entry name" value="IPNS-like_sf"/>
</dbReference>
<proteinExistence type="predicted"/>
<feature type="domain" description="Non-haem dioxygenase N-terminal" evidence="2">
    <location>
        <begin position="43"/>
        <end position="141"/>
    </location>
</feature>
<protein>
    <submittedName>
        <fullName evidence="3">Clavaminate synthase-like protein</fullName>
    </submittedName>
</protein>
<dbReference type="InterPro" id="IPR050231">
    <property type="entry name" value="Iron_ascorbate_oxido_reductase"/>
</dbReference>
<dbReference type="AlphaFoldDB" id="A0A0D7ALF3"/>
<dbReference type="Gene3D" id="2.60.120.330">
    <property type="entry name" value="B-lactam Antibiotic, Isopenicillin N Synthase, Chain"/>
    <property type="match status" value="1"/>
</dbReference>
<gene>
    <name evidence="3" type="ORF">FISHEDRAFT_35741</name>
</gene>
<feature type="domain" description="Isopenicillin N synthase-like Fe(2+) 2OG dioxygenase" evidence="1">
    <location>
        <begin position="226"/>
        <end position="293"/>
    </location>
</feature>
<dbReference type="SUPFAM" id="SSF51197">
    <property type="entry name" value="Clavaminate synthase-like"/>
    <property type="match status" value="1"/>
</dbReference>
<dbReference type="Pfam" id="PF14226">
    <property type="entry name" value="DIOX_N"/>
    <property type="match status" value="1"/>
</dbReference>
<dbReference type="InterPro" id="IPR026992">
    <property type="entry name" value="DIOX_N"/>
</dbReference>
<evidence type="ECO:0000313" key="3">
    <source>
        <dbReference type="EMBL" id="KIY52141.1"/>
    </source>
</evidence>
<dbReference type="Pfam" id="PF03171">
    <property type="entry name" value="2OG-FeII_Oxy"/>
    <property type="match status" value="1"/>
</dbReference>
<organism evidence="3 4">
    <name type="scientific">Fistulina hepatica ATCC 64428</name>
    <dbReference type="NCBI Taxonomy" id="1128425"/>
    <lineage>
        <taxon>Eukaryota</taxon>
        <taxon>Fungi</taxon>
        <taxon>Dikarya</taxon>
        <taxon>Basidiomycota</taxon>
        <taxon>Agaricomycotina</taxon>
        <taxon>Agaricomycetes</taxon>
        <taxon>Agaricomycetidae</taxon>
        <taxon>Agaricales</taxon>
        <taxon>Fistulinaceae</taxon>
        <taxon>Fistulina</taxon>
    </lineage>
</organism>
<evidence type="ECO:0000259" key="2">
    <source>
        <dbReference type="Pfam" id="PF14226"/>
    </source>
</evidence>
<name>A0A0D7ALF3_9AGAR</name>
<dbReference type="EMBL" id="KN881645">
    <property type="protein sequence ID" value="KIY52141.1"/>
    <property type="molecule type" value="Genomic_DNA"/>
</dbReference>
<sequence>MISTLKLEPIILAEDGANTPPPLPRWKQPTVTKHELEWADILTVDLSLFETCKEVLVNVVRTALQRDGFFYVTGHGIPQEMIERQFDIGQHVFDGVSQDEKGAYVAQMATQGSYMGYKLKQYWALSNGVRDRVELYNFYQNNFYPLNRHPAPVRPYVGEAHAFLEVLRQAVFRRVLSLIDAVLELPTGYLWLMHENEHGKKSNDYLRYMMYDPLLTEEATKTNGVMLNGHTDFGTITTLLSQPITALQVLMPDGVWRYVKHKEGAMVINIGDQLSFKSGVLLKGTMHRVVCPPPDQMGLRRLGVFHFARFLDGTRLDLFPSKKVQEEGHTVFEGEIPTSDEWGSQRIKSYGVGNFVKNQEYDTETINGVVVSC</sequence>
<keyword evidence="4" id="KW-1185">Reference proteome</keyword>
<evidence type="ECO:0000313" key="4">
    <source>
        <dbReference type="Proteomes" id="UP000054144"/>
    </source>
</evidence>
<dbReference type="PANTHER" id="PTHR47990">
    <property type="entry name" value="2-OXOGLUTARATE (2OG) AND FE(II)-DEPENDENT OXYGENASE SUPERFAMILY PROTEIN-RELATED"/>
    <property type="match status" value="1"/>
</dbReference>
<evidence type="ECO:0000259" key="1">
    <source>
        <dbReference type="Pfam" id="PF03171"/>
    </source>
</evidence>
<reference evidence="3 4" key="1">
    <citation type="journal article" date="2015" name="Fungal Genet. Biol.">
        <title>Evolution of novel wood decay mechanisms in Agaricales revealed by the genome sequences of Fistulina hepatica and Cylindrobasidium torrendii.</title>
        <authorList>
            <person name="Floudas D."/>
            <person name="Held B.W."/>
            <person name="Riley R."/>
            <person name="Nagy L.G."/>
            <person name="Koehler G."/>
            <person name="Ransdell A.S."/>
            <person name="Younus H."/>
            <person name="Chow J."/>
            <person name="Chiniquy J."/>
            <person name="Lipzen A."/>
            <person name="Tritt A."/>
            <person name="Sun H."/>
            <person name="Haridas S."/>
            <person name="LaButti K."/>
            <person name="Ohm R.A."/>
            <person name="Kues U."/>
            <person name="Blanchette R.A."/>
            <person name="Grigoriev I.V."/>
            <person name="Minto R.E."/>
            <person name="Hibbett D.S."/>
        </authorList>
    </citation>
    <scope>NUCLEOTIDE SEQUENCE [LARGE SCALE GENOMIC DNA]</scope>
    <source>
        <strain evidence="3 4">ATCC 64428</strain>
    </source>
</reference>
<accession>A0A0D7ALF3</accession>
<dbReference type="Proteomes" id="UP000054144">
    <property type="component" value="Unassembled WGS sequence"/>
</dbReference>